<evidence type="ECO:0008006" key="3">
    <source>
        <dbReference type="Google" id="ProtNLM"/>
    </source>
</evidence>
<name>A0A410WX07_9BACL</name>
<dbReference type="AlphaFoldDB" id="A0A410WX07"/>
<protein>
    <recommendedName>
        <fullName evidence="3">DGQHR domain-containing protein</fullName>
    </recommendedName>
</protein>
<reference evidence="1 2" key="1">
    <citation type="submission" date="2018-01" db="EMBL/GenBank/DDBJ databases">
        <title>The whole genome sequencing and assembly of Paenibacillus chitinolyticus KCCM 41400 strain.</title>
        <authorList>
            <person name="Kim J.-Y."/>
            <person name="Park M.-K."/>
            <person name="Lee Y.-J."/>
            <person name="Yi H."/>
            <person name="Bahn Y.-S."/>
            <person name="Kim J.F."/>
            <person name="Lee D.-W."/>
        </authorList>
    </citation>
    <scope>NUCLEOTIDE SEQUENCE [LARGE SCALE GENOMIC DNA]</scope>
    <source>
        <strain evidence="1 2">KCCM 41400</strain>
    </source>
</reference>
<dbReference type="OrthoDB" id="2399905at2"/>
<proteinExistence type="predicted"/>
<evidence type="ECO:0000313" key="1">
    <source>
        <dbReference type="EMBL" id="QAV18873.1"/>
    </source>
</evidence>
<evidence type="ECO:0000313" key="2">
    <source>
        <dbReference type="Proteomes" id="UP000288943"/>
    </source>
</evidence>
<dbReference type="KEGG" id="pchi:PC41400_14775"/>
<dbReference type="Pfam" id="PF14072">
    <property type="entry name" value="DndB"/>
    <property type="match status" value="1"/>
</dbReference>
<organism evidence="1 2">
    <name type="scientific">Paenibacillus chitinolyticus</name>
    <dbReference type="NCBI Taxonomy" id="79263"/>
    <lineage>
        <taxon>Bacteria</taxon>
        <taxon>Bacillati</taxon>
        <taxon>Bacillota</taxon>
        <taxon>Bacilli</taxon>
        <taxon>Bacillales</taxon>
        <taxon>Paenibacillaceae</taxon>
        <taxon>Paenibacillus</taxon>
    </lineage>
</organism>
<gene>
    <name evidence="1" type="ORF">PC41400_14775</name>
</gene>
<dbReference type="InterPro" id="IPR017642">
    <property type="entry name" value="DNA_S_mod_DndB"/>
</dbReference>
<sequence length="444" mass="50618">MTIVCGMKEGVFIMLRDRSELESNLTNAIERIKYKRKNIEEVNKNLSEYDIPSGFFNEIIKNENLLGEIDTAVLCLISMAVFKIDGSDEVRAENYFTEGEISEARKYTGKEVKDVNLPISINSVLQIDHENFVTTIKISEPVKWYHNKIIVYDFETQRSAKYKKGRDGVVPVPDVNLQSVKDIAEHMLNETYLPDMITLNVYSEDFDPITYNPKSKVLTIKEGATISILDGFHRLQGAVRALSVNPDLQQDIILSIRVYDTDTAKKYFGQINTINVVKTERLEQLKQEKVSYVAVKQLQINSDLKGKIASGSKISELAGHYTTTDILANAIDQVFEPKTAFEAKEVGVYLTDFFNNLLGVFDDEFNTKTSLLRQPRMFIGYIVIAKIFKENDVSFSKIKNVIETIIEEVKELDKVVTYNKGASSRLQKLVKDHFEKIDIKSWIS</sequence>
<accession>A0A410WX07</accession>
<dbReference type="Proteomes" id="UP000288943">
    <property type="component" value="Chromosome"/>
</dbReference>
<dbReference type="EMBL" id="CP026520">
    <property type="protein sequence ID" value="QAV18873.1"/>
    <property type="molecule type" value="Genomic_DNA"/>
</dbReference>